<evidence type="ECO:0000313" key="3">
    <source>
        <dbReference type="Proteomes" id="UP000509667"/>
    </source>
</evidence>
<gene>
    <name evidence="2" type="ORF">HZS55_15325</name>
</gene>
<proteinExistence type="predicted"/>
<dbReference type="RefSeq" id="WP_179908457.1">
    <property type="nucleotide sequence ID" value="NZ_CP058910.1"/>
</dbReference>
<feature type="transmembrane region" description="Helical" evidence="1">
    <location>
        <begin position="77"/>
        <end position="94"/>
    </location>
</feature>
<sequence>MPVDPETATIALVSLCGAVAVAVVTRRHYEPPPRDGEDEPPEPVFEAVVFFVLAGGLFAGLGYAIATVGRWGTLGRVATLLFSLVGCYSAYATYTGRIADDADPASALMGVVSATVLGVYPPILFALAQL</sequence>
<accession>A0A7D5P1U2</accession>
<reference evidence="2 3" key="1">
    <citation type="submission" date="2020-07" db="EMBL/GenBank/DDBJ databases">
        <title>Halosimplex pelagicum sp. nov. and Halosimplex rubrum sp. nov., isolated from salted brown alga Laminaria, and emended description of the genus Halosimplex.</title>
        <authorList>
            <person name="Cui H."/>
        </authorList>
    </citation>
    <scope>NUCLEOTIDE SEQUENCE [LARGE SCALE GENOMIC DNA]</scope>
    <source>
        <strain evidence="2 3">R27</strain>
    </source>
</reference>
<keyword evidence="1" id="KW-0472">Membrane</keyword>
<evidence type="ECO:0000256" key="1">
    <source>
        <dbReference type="SAM" id="Phobius"/>
    </source>
</evidence>
<organism evidence="2 3">
    <name type="scientific">Halosimplex rubrum</name>
    <dbReference type="NCBI Taxonomy" id="869889"/>
    <lineage>
        <taxon>Archaea</taxon>
        <taxon>Methanobacteriati</taxon>
        <taxon>Methanobacteriota</taxon>
        <taxon>Stenosarchaea group</taxon>
        <taxon>Halobacteria</taxon>
        <taxon>Halobacteriales</taxon>
        <taxon>Haloarculaceae</taxon>
        <taxon>Halosimplex</taxon>
    </lineage>
</organism>
<dbReference type="EMBL" id="CP058910">
    <property type="protein sequence ID" value="QLH78577.1"/>
    <property type="molecule type" value="Genomic_DNA"/>
</dbReference>
<feature type="transmembrane region" description="Helical" evidence="1">
    <location>
        <begin position="106"/>
        <end position="128"/>
    </location>
</feature>
<feature type="transmembrane region" description="Helical" evidence="1">
    <location>
        <begin position="7"/>
        <end position="24"/>
    </location>
</feature>
<protein>
    <submittedName>
        <fullName evidence="2">Uncharacterized protein</fullName>
    </submittedName>
</protein>
<keyword evidence="3" id="KW-1185">Reference proteome</keyword>
<dbReference type="OrthoDB" id="241090at2157"/>
<evidence type="ECO:0000313" key="2">
    <source>
        <dbReference type="EMBL" id="QLH78577.1"/>
    </source>
</evidence>
<dbReference type="GeneID" id="56079262"/>
<dbReference type="KEGG" id="hrr:HZS55_15325"/>
<keyword evidence="1" id="KW-0812">Transmembrane</keyword>
<name>A0A7D5P1U2_9EURY</name>
<feature type="transmembrane region" description="Helical" evidence="1">
    <location>
        <begin position="44"/>
        <end position="65"/>
    </location>
</feature>
<dbReference type="AlphaFoldDB" id="A0A7D5P1U2"/>
<keyword evidence="1" id="KW-1133">Transmembrane helix</keyword>
<dbReference type="Proteomes" id="UP000509667">
    <property type="component" value="Chromosome"/>
</dbReference>